<keyword evidence="2" id="KW-1185">Reference proteome</keyword>
<reference evidence="1" key="1">
    <citation type="submission" date="2020-07" db="EMBL/GenBank/DDBJ databases">
        <title>Multicomponent nature underlies the extraordinary mechanical properties of spider dragline silk.</title>
        <authorList>
            <person name="Kono N."/>
            <person name="Nakamura H."/>
            <person name="Mori M."/>
            <person name="Yoshida Y."/>
            <person name="Ohtoshi R."/>
            <person name="Malay A.D."/>
            <person name="Moran D.A.P."/>
            <person name="Tomita M."/>
            <person name="Numata K."/>
            <person name="Arakawa K."/>
        </authorList>
    </citation>
    <scope>NUCLEOTIDE SEQUENCE</scope>
</reference>
<name>A0A8X6K5I9_TRICU</name>
<accession>A0A8X6K5I9</accession>
<proteinExistence type="predicted"/>
<gene>
    <name evidence="1" type="ORF">TNCT_56361</name>
</gene>
<organism evidence="1 2">
    <name type="scientific">Trichonephila clavata</name>
    <name type="common">Joro spider</name>
    <name type="synonym">Nephila clavata</name>
    <dbReference type="NCBI Taxonomy" id="2740835"/>
    <lineage>
        <taxon>Eukaryota</taxon>
        <taxon>Metazoa</taxon>
        <taxon>Ecdysozoa</taxon>
        <taxon>Arthropoda</taxon>
        <taxon>Chelicerata</taxon>
        <taxon>Arachnida</taxon>
        <taxon>Araneae</taxon>
        <taxon>Araneomorphae</taxon>
        <taxon>Entelegynae</taxon>
        <taxon>Araneoidea</taxon>
        <taxon>Nephilidae</taxon>
        <taxon>Trichonephila</taxon>
    </lineage>
</organism>
<dbReference type="EMBL" id="BMAO01030000">
    <property type="protein sequence ID" value="GFQ65030.1"/>
    <property type="molecule type" value="Genomic_DNA"/>
</dbReference>
<evidence type="ECO:0000313" key="1">
    <source>
        <dbReference type="EMBL" id="GFQ65030.1"/>
    </source>
</evidence>
<comment type="caution">
    <text evidence="1">The sequence shown here is derived from an EMBL/GenBank/DDBJ whole genome shotgun (WGS) entry which is preliminary data.</text>
</comment>
<evidence type="ECO:0000313" key="2">
    <source>
        <dbReference type="Proteomes" id="UP000887116"/>
    </source>
</evidence>
<sequence length="76" mass="8788">TKIQRSGLNSVVMKKFLKLFHPAGTEYVFYLSGIWQDKRESHHWPGSTDWSRLSESTQPQRAGRYLQICSCGAETR</sequence>
<dbReference type="AlphaFoldDB" id="A0A8X6K5I9"/>
<feature type="non-terminal residue" evidence="1">
    <location>
        <position position="1"/>
    </location>
</feature>
<dbReference type="Proteomes" id="UP000887116">
    <property type="component" value="Unassembled WGS sequence"/>
</dbReference>
<protein>
    <submittedName>
        <fullName evidence="1">Uncharacterized protein</fullName>
    </submittedName>
</protein>